<gene>
    <name evidence="2" type="ORF">PX52LOC_00502</name>
</gene>
<proteinExistence type="predicted"/>
<protein>
    <submittedName>
        <fullName evidence="2">Uncharacterized protein</fullName>
    </submittedName>
</protein>
<evidence type="ECO:0000313" key="2">
    <source>
        <dbReference type="EMBL" id="QEL13644.1"/>
    </source>
</evidence>
<reference evidence="3" key="1">
    <citation type="submission" date="2019-08" db="EMBL/GenBank/DDBJ databases">
        <title>Limnoglobus roseus gen. nov., sp. nov., a novel freshwater planctomycete with a giant genome from the family Gemmataceae.</title>
        <authorList>
            <person name="Kulichevskaya I.S."/>
            <person name="Naumoff D.G."/>
            <person name="Miroshnikov K."/>
            <person name="Ivanova A."/>
            <person name="Philippov D.A."/>
            <person name="Hakobyan A."/>
            <person name="Rijpstra I.C."/>
            <person name="Sinninghe Damste J.S."/>
            <person name="Liesack W."/>
            <person name="Dedysh S.N."/>
        </authorList>
    </citation>
    <scope>NUCLEOTIDE SEQUENCE [LARGE SCALE GENOMIC DNA]</scope>
    <source>
        <strain evidence="3">PX52</strain>
    </source>
</reference>
<dbReference type="RefSeq" id="WP_149108599.1">
    <property type="nucleotide sequence ID" value="NZ_CP042425.1"/>
</dbReference>
<name>A0A5C1A958_9BACT</name>
<keyword evidence="3" id="KW-1185">Reference proteome</keyword>
<sequence length="80" mass="8796">MAIFYTPPANVPDFDQSAAHAADLKQKWHDYIAARFGELVGGLFYDAANDPTPGVPPDQPRRTRPPKRSGRSPCSSPRTD</sequence>
<evidence type="ECO:0000256" key="1">
    <source>
        <dbReference type="SAM" id="MobiDB-lite"/>
    </source>
</evidence>
<dbReference type="AlphaFoldDB" id="A0A5C1A958"/>
<organism evidence="2 3">
    <name type="scientific">Limnoglobus roseus</name>
    <dbReference type="NCBI Taxonomy" id="2598579"/>
    <lineage>
        <taxon>Bacteria</taxon>
        <taxon>Pseudomonadati</taxon>
        <taxon>Planctomycetota</taxon>
        <taxon>Planctomycetia</taxon>
        <taxon>Gemmatales</taxon>
        <taxon>Gemmataceae</taxon>
        <taxon>Limnoglobus</taxon>
    </lineage>
</organism>
<dbReference type="EMBL" id="CP042425">
    <property type="protein sequence ID" value="QEL13644.1"/>
    <property type="molecule type" value="Genomic_DNA"/>
</dbReference>
<evidence type="ECO:0000313" key="3">
    <source>
        <dbReference type="Proteomes" id="UP000324974"/>
    </source>
</evidence>
<feature type="region of interest" description="Disordered" evidence="1">
    <location>
        <begin position="48"/>
        <end position="80"/>
    </location>
</feature>
<accession>A0A5C1A958</accession>
<dbReference type="Proteomes" id="UP000324974">
    <property type="component" value="Chromosome"/>
</dbReference>
<dbReference type="KEGG" id="lrs:PX52LOC_00502"/>